<sequence>MSSMINNAMLTCNFTSTSEILIFYIPQTTLTVLLRPLLISPVVLRHWQLMSACVGACCCLAACRHNNRTLIEYGAAVNVQAAPFCPPQNTSLYEATGSEDDAVVQILLDRGADANGKNAVGETALHGAAKFGNEKAAQMLLRRSIDIDTETFNKWERKSFLTYPLSEFNRGWTALHQAAHSGHANIVRLLLDYGAYMYSRTALGKTPLDLAFVERRQDVFYFLDEVLTDVVDLMQTSTWYLELMEQINDHNTKSDCAFLMRAHWLYNCLTTHSMCDTFKSGIPSLPSRVLDVGSRDGSQEPFLYESGGQHAAYFTLSYRRETSNAVTTTSENFSDFQKAIPLAKLSQTIQDAIFITRKFNIRFLWIDALCIIQDSLGDWKKEAEMNDLEDFPVHGDTANAHAGKGHPLMKLAQFSNEPGYRDSDVRKFKDMMRGFSFKSEAYWRGKVYWMWRKFVKDYS</sequence>
<comment type="caution">
    <text evidence="5">The sequence shown here is derived from an EMBL/GenBank/DDBJ whole genome shotgun (WGS) entry which is preliminary data.</text>
</comment>
<evidence type="ECO:0000256" key="3">
    <source>
        <dbReference type="PROSITE-ProRule" id="PRU00023"/>
    </source>
</evidence>
<evidence type="ECO:0000256" key="2">
    <source>
        <dbReference type="ARBA" id="ARBA00023043"/>
    </source>
</evidence>
<dbReference type="SUPFAM" id="SSF48403">
    <property type="entry name" value="Ankyrin repeat"/>
    <property type="match status" value="1"/>
</dbReference>
<keyword evidence="1" id="KW-0677">Repeat</keyword>
<dbReference type="EMBL" id="JAAMPI010000576">
    <property type="protein sequence ID" value="KAF4630200.1"/>
    <property type="molecule type" value="Genomic_DNA"/>
</dbReference>
<keyword evidence="2 3" id="KW-0040">ANK repeat</keyword>
<dbReference type="GO" id="GO:0005634">
    <property type="term" value="C:nucleus"/>
    <property type="evidence" value="ECO:0007669"/>
    <property type="project" value="TreeGrafter"/>
</dbReference>
<dbReference type="Pfam" id="PF06985">
    <property type="entry name" value="HET"/>
    <property type="match status" value="1"/>
</dbReference>
<evidence type="ECO:0000313" key="6">
    <source>
        <dbReference type="Proteomes" id="UP000566819"/>
    </source>
</evidence>
<reference evidence="5 6" key="1">
    <citation type="submission" date="2020-03" db="EMBL/GenBank/DDBJ databases">
        <title>Draft Genome Sequence of Cudoniella acicularis.</title>
        <authorList>
            <person name="Buettner E."/>
            <person name="Kellner H."/>
        </authorList>
    </citation>
    <scope>NUCLEOTIDE SEQUENCE [LARGE SCALE GENOMIC DNA]</scope>
    <source>
        <strain evidence="5 6">DSM 108380</strain>
    </source>
</reference>
<proteinExistence type="predicted"/>
<dbReference type="InterPro" id="IPR010730">
    <property type="entry name" value="HET"/>
</dbReference>
<dbReference type="PROSITE" id="PS50297">
    <property type="entry name" value="ANK_REP_REGION"/>
    <property type="match status" value="2"/>
</dbReference>
<evidence type="ECO:0000259" key="4">
    <source>
        <dbReference type="Pfam" id="PF06985"/>
    </source>
</evidence>
<feature type="repeat" description="ANK" evidence="3">
    <location>
        <begin position="120"/>
        <end position="152"/>
    </location>
</feature>
<evidence type="ECO:0000313" key="5">
    <source>
        <dbReference type="EMBL" id="KAF4630200.1"/>
    </source>
</evidence>
<dbReference type="Proteomes" id="UP000566819">
    <property type="component" value="Unassembled WGS sequence"/>
</dbReference>
<dbReference type="SMART" id="SM00248">
    <property type="entry name" value="ANK"/>
    <property type="match status" value="4"/>
</dbReference>
<gene>
    <name evidence="5" type="ORF">G7Y89_g7939</name>
</gene>
<feature type="repeat" description="ANK" evidence="3">
    <location>
        <begin position="170"/>
        <end position="202"/>
    </location>
</feature>
<organism evidence="5 6">
    <name type="scientific">Cudoniella acicularis</name>
    <dbReference type="NCBI Taxonomy" id="354080"/>
    <lineage>
        <taxon>Eukaryota</taxon>
        <taxon>Fungi</taxon>
        <taxon>Dikarya</taxon>
        <taxon>Ascomycota</taxon>
        <taxon>Pezizomycotina</taxon>
        <taxon>Leotiomycetes</taxon>
        <taxon>Helotiales</taxon>
        <taxon>Tricladiaceae</taxon>
        <taxon>Cudoniella</taxon>
    </lineage>
</organism>
<dbReference type="AlphaFoldDB" id="A0A8H4RHJ9"/>
<dbReference type="PANTHER" id="PTHR24201">
    <property type="entry name" value="ANK_REP_REGION DOMAIN-CONTAINING PROTEIN"/>
    <property type="match status" value="1"/>
</dbReference>
<dbReference type="InterPro" id="IPR002110">
    <property type="entry name" value="Ankyrin_rpt"/>
</dbReference>
<name>A0A8H4RHJ9_9HELO</name>
<dbReference type="OrthoDB" id="2958217at2759"/>
<dbReference type="InterPro" id="IPR036770">
    <property type="entry name" value="Ankyrin_rpt-contain_sf"/>
</dbReference>
<feature type="repeat" description="ANK" evidence="3">
    <location>
        <begin position="87"/>
        <end position="119"/>
    </location>
</feature>
<dbReference type="InterPro" id="IPR050776">
    <property type="entry name" value="Ank_Repeat/CDKN_Inhibitor"/>
</dbReference>
<dbReference type="PANTHER" id="PTHR24201:SF16">
    <property type="entry name" value="ANKYRIN-1-LIKE-RELATED"/>
    <property type="match status" value="1"/>
</dbReference>
<protein>
    <recommendedName>
        <fullName evidence="4">Heterokaryon incompatibility domain-containing protein</fullName>
    </recommendedName>
</protein>
<keyword evidence="6" id="KW-1185">Reference proteome</keyword>
<evidence type="ECO:0000256" key="1">
    <source>
        <dbReference type="ARBA" id="ARBA00022737"/>
    </source>
</evidence>
<accession>A0A8H4RHJ9</accession>
<dbReference type="Gene3D" id="1.25.40.20">
    <property type="entry name" value="Ankyrin repeat-containing domain"/>
    <property type="match status" value="1"/>
</dbReference>
<dbReference type="Pfam" id="PF12796">
    <property type="entry name" value="Ank_2"/>
    <property type="match status" value="2"/>
</dbReference>
<dbReference type="PROSITE" id="PS50088">
    <property type="entry name" value="ANK_REPEAT"/>
    <property type="match status" value="3"/>
</dbReference>
<feature type="domain" description="Heterokaryon incompatibility" evidence="4">
    <location>
        <begin position="313"/>
        <end position="384"/>
    </location>
</feature>